<dbReference type="InterPro" id="IPR019870">
    <property type="entry name" value="Se_metab_YedF"/>
</dbReference>
<sequence length="208" mass="21795">MSTKIEVNAMGDACPLPVVKTLKALKSLGGEGVVVTSVDNETAVKNISKMAQEKSCTASVEKVADAEWHVTVATAGAVAVDVPEQDGAAFCGAGAGKGKLVVAVYTDCMGRGDDELGHKLMKAFIFAVTQQEELPATMLFYNGGAKLTVEGSPVLDDLKGLTEQGVEVLTCGTCLDHYGIKDQLAVGDVTNMYVIVEKMEQAGRVVRP</sequence>
<evidence type="ECO:0000259" key="1">
    <source>
        <dbReference type="Pfam" id="PF01206"/>
    </source>
</evidence>
<dbReference type="InterPro" id="IPR003787">
    <property type="entry name" value="Sulphur_relay_DsrE/F-like"/>
</dbReference>
<feature type="domain" description="UPF0033" evidence="1">
    <location>
        <begin position="5"/>
        <end position="72"/>
    </location>
</feature>
<name>A0A174KD62_9ACTN</name>
<dbReference type="RefSeq" id="WP_055251611.1">
    <property type="nucleotide sequence ID" value="NZ_CABIXX010000014.1"/>
</dbReference>
<dbReference type="Gene3D" id="3.40.1260.10">
    <property type="entry name" value="DsrEFH-like"/>
    <property type="match status" value="1"/>
</dbReference>
<dbReference type="InterPro" id="IPR027396">
    <property type="entry name" value="DsrEFH-like"/>
</dbReference>
<evidence type="ECO:0000313" key="2">
    <source>
        <dbReference type="EMBL" id="CUP08376.1"/>
    </source>
</evidence>
<dbReference type="Pfam" id="PF01206">
    <property type="entry name" value="TusA"/>
    <property type="match status" value="1"/>
</dbReference>
<gene>
    <name evidence="2" type="ORF">ERS852514_01032</name>
</gene>
<proteinExistence type="predicted"/>
<dbReference type="InterPro" id="IPR001455">
    <property type="entry name" value="TusA-like"/>
</dbReference>
<accession>A0A174KD62</accession>
<dbReference type="Pfam" id="PF02635">
    <property type="entry name" value="DsrE"/>
    <property type="match status" value="1"/>
</dbReference>
<dbReference type="EMBL" id="CZAQ01000014">
    <property type="protein sequence ID" value="CUP08376.1"/>
    <property type="molecule type" value="Genomic_DNA"/>
</dbReference>
<organism evidence="2 3">
    <name type="scientific">Collinsella aerofaciens</name>
    <dbReference type="NCBI Taxonomy" id="74426"/>
    <lineage>
        <taxon>Bacteria</taxon>
        <taxon>Bacillati</taxon>
        <taxon>Actinomycetota</taxon>
        <taxon>Coriobacteriia</taxon>
        <taxon>Coriobacteriales</taxon>
        <taxon>Coriobacteriaceae</taxon>
        <taxon>Collinsella</taxon>
    </lineage>
</organism>
<evidence type="ECO:0000313" key="3">
    <source>
        <dbReference type="Proteomes" id="UP000095454"/>
    </source>
</evidence>
<dbReference type="InterPro" id="IPR036868">
    <property type="entry name" value="TusA-like_sf"/>
</dbReference>
<protein>
    <submittedName>
        <fullName evidence="2">Selenium metabolism protein YedF</fullName>
    </submittedName>
</protein>
<reference evidence="2 3" key="1">
    <citation type="submission" date="2015-09" db="EMBL/GenBank/DDBJ databases">
        <authorList>
            <consortium name="Pathogen Informatics"/>
        </authorList>
    </citation>
    <scope>NUCLEOTIDE SEQUENCE [LARGE SCALE GENOMIC DNA]</scope>
    <source>
        <strain evidence="2 3">2789STDY5834902</strain>
    </source>
</reference>
<dbReference type="Proteomes" id="UP000095454">
    <property type="component" value="Unassembled WGS sequence"/>
</dbReference>
<dbReference type="Gene3D" id="3.30.110.40">
    <property type="entry name" value="TusA-like domain"/>
    <property type="match status" value="1"/>
</dbReference>
<dbReference type="AlphaFoldDB" id="A0A174KD62"/>
<dbReference type="SUPFAM" id="SSF75169">
    <property type="entry name" value="DsrEFH-like"/>
    <property type="match status" value="1"/>
</dbReference>
<dbReference type="SUPFAM" id="SSF64307">
    <property type="entry name" value="SirA-like"/>
    <property type="match status" value="1"/>
</dbReference>
<dbReference type="NCBIfam" id="TIGR03527">
    <property type="entry name" value="selenium_YedF"/>
    <property type="match status" value="1"/>
</dbReference>